<dbReference type="EMBL" id="JPOX01000011">
    <property type="protein sequence ID" value="KFX48596.1"/>
    <property type="molecule type" value="Genomic_DNA"/>
</dbReference>
<accession>A0A093VPM9</accession>
<dbReference type="CDD" id="cd06060">
    <property type="entry name" value="misato"/>
    <property type="match status" value="1"/>
</dbReference>
<dbReference type="SUPFAM" id="SSF52490">
    <property type="entry name" value="Tubulin nucleotide-binding domain-like"/>
    <property type="match status" value="1"/>
</dbReference>
<reference evidence="9" key="2">
    <citation type="journal article" date="2014" name="PLoS Genet.">
        <title>Signature gene expression reveals novel clues to the molecular mechanisms of dimorphic transition in Penicillium marneffei.</title>
        <authorList>
            <person name="Yang E."/>
            <person name="Wang G."/>
            <person name="Cai J."/>
            <person name="Woo P.C."/>
            <person name="Lau S.K."/>
            <person name="Yuen K.-Y."/>
            <person name="Chow W.-N."/>
            <person name="Lin X."/>
        </authorList>
    </citation>
    <scope>NUCLEOTIDE SEQUENCE</scope>
    <source>
        <strain evidence="9">PM1</strain>
    </source>
</reference>
<evidence type="ECO:0000256" key="6">
    <source>
        <dbReference type="ARBA" id="ARBA00023128"/>
    </source>
</evidence>
<keyword evidence="6" id="KW-0496">Mitochondrion</keyword>
<dbReference type="HOGENOM" id="CLU_022511_2_0_1"/>
<proteinExistence type="inferred from homology"/>
<evidence type="ECO:0000256" key="5">
    <source>
        <dbReference type="ARBA" id="ARBA00022030"/>
    </source>
</evidence>
<evidence type="ECO:0000256" key="3">
    <source>
        <dbReference type="ARBA" id="ARBA00008507"/>
    </source>
</evidence>
<dbReference type="eggNOG" id="KOG2530">
    <property type="taxonomic scope" value="Eukaryota"/>
</dbReference>
<comment type="function">
    <text evidence="1">Involved in the partitioning of the mitochondrial organelle and mitochondrial DNA (mtDNA) inheritance.</text>
</comment>
<evidence type="ECO:0000256" key="4">
    <source>
        <dbReference type="ARBA" id="ARBA00014097"/>
    </source>
</evidence>
<dbReference type="InterPro" id="IPR036525">
    <property type="entry name" value="Tubulin/FtsZ_GTPase_sf"/>
</dbReference>
<reference key="1">
    <citation type="journal article" date="2014" name="PLoS Genet.">
        <title>Signature Gene Expression Reveals Novel Clues to the Molecular Mechanisms of Dimorphic Transition in Penicillium marneffei.</title>
        <authorList>
            <person name="Yang E."/>
            <person name="Wang G."/>
            <person name="Cai J."/>
            <person name="Woo P.C."/>
            <person name="Lau S.K."/>
            <person name="Yuen K.-Y."/>
            <person name="Chow W.-N."/>
            <person name="Lin X."/>
        </authorList>
    </citation>
    <scope>NUCLEOTIDE SEQUENCE [LARGE SCALE GENOMIC DNA]</scope>
    <source>
        <strain>PM1</strain>
    </source>
</reference>
<feature type="domain" description="DML1/Misato tubulin" evidence="8">
    <location>
        <begin position="119"/>
        <end position="303"/>
    </location>
</feature>
<sequence>MHEIITLQLGQRSNYIATHFWNVQESYFTYGENEEPLVDHDVHFRPGLGADGTETFTPRTIIYDLKGGFGTLRKYNALYEAEDPSGHPEGQWQGNEVVQKQPPIPLNEYQKSLEAGLPTPSLTSSSVRYWSDFNRVYYHPRSIVQLNEYELNSSLMPFEDWTVGEDLFRDIDKEHDLLDRDIRPFAEECDHLRAFQLFTGSDDAWGGFGSRYVDALRDEYGKTGIWVWGVEDGTRLPRHKKMSKMINTSRTINSIAPLATLYCPIVDVPQHLPKYLNIDLQSDWYKSALVVSAIETATLPSRLRTHRDFETSLLGHRGGSQTIFELQSSIISPDVGEKRPPWATKKYITQKSDDEAKLDFDINFTIPQPMADNTAVFTQVQVFRGEEQQAVEIEPPGGDDVVLKRKLRLYASKPAVERFSSTLRFPLPDSYPRNMFVGSDEKVGVDITSGLSTTSRIADKLKDLQTIASRGVGVDERENLTNGLGELRELYEKDWISESDSGDD</sequence>
<dbReference type="Pfam" id="PF14881">
    <property type="entry name" value="Tubulin_3"/>
    <property type="match status" value="1"/>
</dbReference>
<dbReference type="AlphaFoldDB" id="A0A093VPM9"/>
<gene>
    <name evidence="9" type="ORF">GQ26_0110060</name>
</gene>
<protein>
    <recommendedName>
        <fullName evidence="4">Protein DML1</fullName>
    </recommendedName>
    <alternativeName>
        <fullName evidence="5">Protein dml1</fullName>
    </alternativeName>
</protein>
<dbReference type="GO" id="GO:0007005">
    <property type="term" value="P:mitochondrion organization"/>
    <property type="evidence" value="ECO:0007669"/>
    <property type="project" value="InterPro"/>
</dbReference>
<dbReference type="InterPro" id="IPR019605">
    <property type="entry name" value="Misato_II_tubulin-like"/>
</dbReference>
<dbReference type="InterPro" id="IPR049942">
    <property type="entry name" value="DML1/Misato"/>
</dbReference>
<dbReference type="PANTHER" id="PTHR13391">
    <property type="entry name" value="MITOCHONDRIAL DISTRIBUTION REGULATOR MISATO"/>
    <property type="match status" value="1"/>
</dbReference>
<comment type="similarity">
    <text evidence="3">Belongs to the misato family.</text>
</comment>
<dbReference type="GO" id="GO:0005739">
    <property type="term" value="C:mitochondrion"/>
    <property type="evidence" value="ECO:0007669"/>
    <property type="project" value="UniProtKB-SubCell"/>
</dbReference>
<dbReference type="InterPro" id="IPR029209">
    <property type="entry name" value="DML1/Misato_tubulin"/>
</dbReference>
<evidence type="ECO:0000256" key="2">
    <source>
        <dbReference type="ARBA" id="ARBA00004173"/>
    </source>
</evidence>
<evidence type="ECO:0000259" key="7">
    <source>
        <dbReference type="Pfam" id="PF10644"/>
    </source>
</evidence>
<dbReference type="Gene3D" id="3.40.50.1440">
    <property type="entry name" value="Tubulin/FtsZ, GTPase domain"/>
    <property type="match status" value="1"/>
</dbReference>
<evidence type="ECO:0000256" key="1">
    <source>
        <dbReference type="ARBA" id="ARBA00003757"/>
    </source>
</evidence>
<feature type="domain" description="Misato Segment II tubulin-like" evidence="7">
    <location>
        <begin position="2"/>
        <end position="114"/>
    </location>
</feature>
<comment type="subcellular location">
    <subcellularLocation>
        <location evidence="2">Mitochondrion</location>
    </subcellularLocation>
</comment>
<evidence type="ECO:0000313" key="9">
    <source>
        <dbReference type="EMBL" id="KFX48596.1"/>
    </source>
</evidence>
<comment type="caution">
    <text evidence="9">The sequence shown here is derived from an EMBL/GenBank/DDBJ whole genome shotgun (WGS) entry which is preliminary data.</text>
</comment>
<evidence type="ECO:0000259" key="8">
    <source>
        <dbReference type="Pfam" id="PF14881"/>
    </source>
</evidence>
<dbReference type="PANTHER" id="PTHR13391:SF0">
    <property type="entry name" value="PROTEIN MISATO HOMOLOG 1"/>
    <property type="match status" value="1"/>
</dbReference>
<organism evidence="9">
    <name type="scientific">Talaromyces marneffei PM1</name>
    <dbReference type="NCBI Taxonomy" id="1077442"/>
    <lineage>
        <taxon>Eukaryota</taxon>
        <taxon>Fungi</taxon>
        <taxon>Dikarya</taxon>
        <taxon>Ascomycota</taxon>
        <taxon>Pezizomycotina</taxon>
        <taxon>Eurotiomycetes</taxon>
        <taxon>Eurotiomycetidae</taxon>
        <taxon>Eurotiales</taxon>
        <taxon>Trichocomaceae</taxon>
        <taxon>Talaromyces</taxon>
        <taxon>Talaromyces sect. Talaromyces</taxon>
    </lineage>
</organism>
<name>A0A093VPM9_TALMA</name>
<dbReference type="Pfam" id="PF10644">
    <property type="entry name" value="Misat_Tub_SegII"/>
    <property type="match status" value="1"/>
</dbReference>